<evidence type="ECO:0000313" key="2">
    <source>
        <dbReference type="EMBL" id="SUC12621.1"/>
    </source>
</evidence>
<feature type="compositionally biased region" description="Polar residues" evidence="1">
    <location>
        <begin position="29"/>
        <end position="43"/>
    </location>
</feature>
<feature type="region of interest" description="Disordered" evidence="1">
    <location>
        <begin position="29"/>
        <end position="68"/>
    </location>
</feature>
<evidence type="ECO:0000313" key="3">
    <source>
        <dbReference type="Proteomes" id="UP000254235"/>
    </source>
</evidence>
<name>A0A379F1W8_9BACT</name>
<sequence length="68" mass="7538">MKHKKVYEQPILKVIHIENSIFLTAGSSHNSGTLPSGMNNNRNIEFGTQIGEGNASGAHSKPFEWEEE</sequence>
<gene>
    <name evidence="2" type="ORF">NCTC13043_01228</name>
</gene>
<organism evidence="2 3">
    <name type="scientific">Prevotella pallens</name>
    <dbReference type="NCBI Taxonomy" id="60133"/>
    <lineage>
        <taxon>Bacteria</taxon>
        <taxon>Pseudomonadati</taxon>
        <taxon>Bacteroidota</taxon>
        <taxon>Bacteroidia</taxon>
        <taxon>Bacteroidales</taxon>
        <taxon>Prevotellaceae</taxon>
        <taxon>Prevotella</taxon>
    </lineage>
</organism>
<dbReference type="EMBL" id="UGTP01000001">
    <property type="protein sequence ID" value="SUC12621.1"/>
    <property type="molecule type" value="Genomic_DNA"/>
</dbReference>
<evidence type="ECO:0000256" key="1">
    <source>
        <dbReference type="SAM" id="MobiDB-lite"/>
    </source>
</evidence>
<proteinExistence type="predicted"/>
<dbReference type="GeneID" id="78570917"/>
<accession>A0A379F1W8</accession>
<dbReference type="RefSeq" id="WP_115083365.1">
    <property type="nucleotide sequence ID" value="NZ_UGTP01000001.1"/>
</dbReference>
<protein>
    <submittedName>
        <fullName evidence="2">Uncharacterized protein</fullName>
    </submittedName>
</protein>
<reference evidence="2 3" key="1">
    <citation type="submission" date="2018-06" db="EMBL/GenBank/DDBJ databases">
        <authorList>
            <consortium name="Pathogen Informatics"/>
            <person name="Doyle S."/>
        </authorList>
    </citation>
    <scope>NUCLEOTIDE SEQUENCE [LARGE SCALE GENOMIC DNA]</scope>
    <source>
        <strain evidence="2 3">NCTC13043</strain>
    </source>
</reference>
<dbReference type="AlphaFoldDB" id="A0A379F1W8"/>
<dbReference type="Proteomes" id="UP000254235">
    <property type="component" value="Unassembled WGS sequence"/>
</dbReference>